<dbReference type="PROSITE" id="PS50110">
    <property type="entry name" value="RESPONSE_REGULATORY"/>
    <property type="match status" value="1"/>
</dbReference>
<keyword evidence="9" id="KW-0067">ATP-binding</keyword>
<dbReference type="CDD" id="cd00082">
    <property type="entry name" value="HisKA"/>
    <property type="match status" value="1"/>
</dbReference>
<dbReference type="Pfam" id="PF02518">
    <property type="entry name" value="HATPase_c"/>
    <property type="match status" value="1"/>
</dbReference>
<evidence type="ECO:0000256" key="11">
    <source>
        <dbReference type="ARBA" id="ARBA00023012"/>
    </source>
</evidence>
<evidence type="ECO:0000313" key="20">
    <source>
        <dbReference type="Proteomes" id="UP000000267"/>
    </source>
</evidence>
<keyword evidence="8" id="KW-0418">Kinase</keyword>
<dbReference type="InterPro" id="IPR003594">
    <property type="entry name" value="HATPase_dom"/>
</dbReference>
<dbReference type="SMART" id="SM00448">
    <property type="entry name" value="REC"/>
    <property type="match status" value="1"/>
</dbReference>
<dbReference type="Gene3D" id="1.10.287.130">
    <property type="match status" value="1"/>
</dbReference>
<dbReference type="GO" id="GO:0009927">
    <property type="term" value="F:histidine phosphotransfer kinase activity"/>
    <property type="evidence" value="ECO:0007669"/>
    <property type="project" value="TreeGrafter"/>
</dbReference>
<dbReference type="InParanoid" id="A7TIT5"/>
<dbReference type="GeneID" id="5546130"/>
<keyword evidence="13" id="KW-0325">Glycoprotein</keyword>
<evidence type="ECO:0000256" key="7">
    <source>
        <dbReference type="ARBA" id="ARBA00022741"/>
    </source>
</evidence>
<feature type="domain" description="Response regulatory" evidence="18">
    <location>
        <begin position="918"/>
        <end position="1039"/>
    </location>
</feature>
<evidence type="ECO:0000256" key="4">
    <source>
        <dbReference type="ARBA" id="ARBA00022553"/>
    </source>
</evidence>
<dbReference type="PANTHER" id="PTHR43047:SF72">
    <property type="entry name" value="OSMOSENSING HISTIDINE PROTEIN KINASE SLN1"/>
    <property type="match status" value="1"/>
</dbReference>
<keyword evidence="10 16" id="KW-1133">Transmembrane helix</keyword>
<dbReference type="PhylomeDB" id="A7TIT5"/>
<dbReference type="InterPro" id="IPR036890">
    <property type="entry name" value="HATPase_C_sf"/>
</dbReference>
<reference evidence="19 20" key="1">
    <citation type="journal article" date="2007" name="Proc. Natl. Acad. Sci. U.S.A.">
        <title>Independent sorting-out of thousands of duplicated gene pairs in two yeast species descended from a whole-genome duplication.</title>
        <authorList>
            <person name="Scannell D.R."/>
            <person name="Frank A.C."/>
            <person name="Conant G.C."/>
            <person name="Byrne K.P."/>
            <person name="Woolfit M."/>
            <person name="Wolfe K.H."/>
        </authorList>
    </citation>
    <scope>NUCLEOTIDE SEQUENCE [LARGE SCALE GENOMIC DNA]</scope>
    <source>
        <strain evidence="20">ATCC 22028 / DSM 70294 / BCRC 21397 / CBS 2163 / NBRC 10782 / NRRL Y-8283 / UCD 57-17</strain>
    </source>
</reference>
<evidence type="ECO:0000256" key="3">
    <source>
        <dbReference type="ARBA" id="ARBA00012438"/>
    </source>
</evidence>
<dbReference type="CDD" id="cd17546">
    <property type="entry name" value="REC_hyHK_CKI1_RcsC-like"/>
    <property type="match status" value="1"/>
</dbReference>
<evidence type="ECO:0000256" key="1">
    <source>
        <dbReference type="ARBA" id="ARBA00000085"/>
    </source>
</evidence>
<organism evidence="20">
    <name type="scientific">Vanderwaltozyma polyspora (strain ATCC 22028 / DSM 70294 / BCRC 21397 / CBS 2163 / NBRC 10782 / NRRL Y-8283 / UCD 57-17)</name>
    <name type="common">Kluyveromyces polysporus</name>
    <dbReference type="NCBI Taxonomy" id="436907"/>
    <lineage>
        <taxon>Eukaryota</taxon>
        <taxon>Fungi</taxon>
        <taxon>Dikarya</taxon>
        <taxon>Ascomycota</taxon>
        <taxon>Saccharomycotina</taxon>
        <taxon>Saccharomycetes</taxon>
        <taxon>Saccharomycetales</taxon>
        <taxon>Saccharomycetaceae</taxon>
        <taxon>Vanderwaltozyma</taxon>
    </lineage>
</organism>
<accession>A7TIT5</accession>
<evidence type="ECO:0000259" key="18">
    <source>
        <dbReference type="PROSITE" id="PS50110"/>
    </source>
</evidence>
<dbReference type="HOGENOM" id="CLU_003731_0_0_1"/>
<feature type="transmembrane region" description="Helical" evidence="16">
    <location>
        <begin position="333"/>
        <end position="352"/>
    </location>
</feature>
<dbReference type="SMART" id="SM00388">
    <property type="entry name" value="HisKA"/>
    <property type="match status" value="1"/>
</dbReference>
<dbReference type="PRINTS" id="PR00344">
    <property type="entry name" value="BCTRLSENSOR"/>
</dbReference>
<keyword evidence="11" id="KW-0902">Two-component regulatory system</keyword>
<feature type="region of interest" description="Disordered" evidence="15">
    <location>
        <begin position="869"/>
        <end position="902"/>
    </location>
</feature>
<dbReference type="SUPFAM" id="SSF55874">
    <property type="entry name" value="ATPase domain of HSP90 chaperone/DNA topoisomerase II/histidine kinase"/>
    <property type="match status" value="2"/>
</dbReference>
<dbReference type="GO" id="GO:0000155">
    <property type="term" value="F:phosphorelay sensor kinase activity"/>
    <property type="evidence" value="ECO:0007669"/>
    <property type="project" value="InterPro"/>
</dbReference>
<evidence type="ECO:0000313" key="19">
    <source>
        <dbReference type="EMBL" id="EDO17877.1"/>
    </source>
</evidence>
<dbReference type="STRING" id="436907.A7TIT5"/>
<feature type="compositionally biased region" description="Low complexity" evidence="15">
    <location>
        <begin position="381"/>
        <end position="394"/>
    </location>
</feature>
<dbReference type="AlphaFoldDB" id="A7TIT5"/>
<dbReference type="KEGG" id="vpo:Kpol_1043p68"/>
<sequence length="1042" mass="116218">MLRACNVSIWKAPYKVKLRTQLTTLVCFVAIISLLILAISTGVYFTKNYRDLRLQQLYIAARLKSSQIDQTINLLYYQCVWLTRRDEIESALTDYTAGNRSAENWASTSDVLSTFLESSVVFLTTTLYDSQFNLILNETNNETNDYIPDDVLSHLLPLSGTDSLPSYLGTTGLLTDPVLNDSTYLMSMSLPIIANPSVTLSDSRVFGYLTVVMSAETIRAVVNDTTALEKSIVAVISSTNTNGTSGQEYHFVFPPHGASDDIVNTAYPVENSTFLSDAFSSPEGGSINKSKSLYSKAVAIGYWPCSFGLANWVGTVSQPEHVFMSSSIKLTKIIAGTVIAITVFVCVITFPLSRWSVQPIVRLQKATEVISKRDGNEVHRSNSSSSSRSTFSSNRRSKDGRHNSSSYNLYEDVEKYTEIGKANKSTESLSKENITDYSSSNSSAIVMRKNLADFQVPASRRFVKDELSELTETYKLMTDALDEHSQLLEYRVKERTKQLEAAKIEAESANEAKTVFIANVTHELRTPLNGILGMTAIAMEETDMERIQSSLKLIYRSGELLLHILTELLTFSKNVLKQTKLEKTHFCVIDLALQIESIFGKISKDQHVKLSIFILPNKLRSMVLWGDQNRILQVIMNLVSNALKFTPVDGKITVNIKLLGEYDKDRSAAENYKDVYMKEIRNSNGDKIKPLMTLISSKDTMSVADNISNKSVASDTERSTNNTIYSNKFKNGSNFQDTDDAIGVPLDKKRKWVISVEVEDTGPGIEPSLQKSVFEPFVQGDQTLSRQYGGTGLGLSICRQLANLMHGTMKLESEVGVGSKFIFTVPLLQTREIEFNGNELVFEDEFNINSKKNREVKFQEITDEVDQVNIEGNSGVEVEPGKCTEPKKSTESESQAVVPSKSSQEMGNSIKYDVKNFKLLIVEDNKVNQLVVIRMLKLEGIENFTIACDGQEAVEKIKEIQSRGEYYGLVLMDIQMPKVDGITATKIIRQELKYDKPIVALTAFADDSNIQACYKSGMDGFLAKPIKREQLKGILTEFCPKA</sequence>
<dbReference type="InterPro" id="IPR003661">
    <property type="entry name" value="HisK_dim/P_dom"/>
</dbReference>
<evidence type="ECO:0000256" key="6">
    <source>
        <dbReference type="ARBA" id="ARBA00022692"/>
    </source>
</evidence>
<dbReference type="EMBL" id="DS480397">
    <property type="protein sequence ID" value="EDO17877.1"/>
    <property type="molecule type" value="Genomic_DNA"/>
</dbReference>
<dbReference type="SUPFAM" id="SSF47384">
    <property type="entry name" value="Homodimeric domain of signal transducing histidine kinase"/>
    <property type="match status" value="1"/>
</dbReference>
<feature type="transmembrane region" description="Helical" evidence="16">
    <location>
        <begin position="22"/>
        <end position="45"/>
    </location>
</feature>
<dbReference type="SUPFAM" id="SSF52172">
    <property type="entry name" value="CheY-like"/>
    <property type="match status" value="1"/>
</dbReference>
<evidence type="ECO:0000256" key="9">
    <source>
        <dbReference type="ARBA" id="ARBA00022840"/>
    </source>
</evidence>
<dbReference type="FunFam" id="1.10.287.130:FF:000004">
    <property type="entry name" value="Ethylene receptor 1"/>
    <property type="match status" value="1"/>
</dbReference>
<evidence type="ECO:0000259" key="17">
    <source>
        <dbReference type="PROSITE" id="PS50109"/>
    </source>
</evidence>
<dbReference type="PROSITE" id="PS50109">
    <property type="entry name" value="HIS_KIN"/>
    <property type="match status" value="1"/>
</dbReference>
<evidence type="ECO:0000256" key="14">
    <source>
        <dbReference type="PROSITE-ProRule" id="PRU00169"/>
    </source>
</evidence>
<keyword evidence="20" id="KW-1185">Reference proteome</keyword>
<dbReference type="InterPro" id="IPR036097">
    <property type="entry name" value="HisK_dim/P_sf"/>
</dbReference>
<comment type="subcellular location">
    <subcellularLocation>
        <location evidence="2">Membrane</location>
    </subcellularLocation>
</comment>
<evidence type="ECO:0000256" key="16">
    <source>
        <dbReference type="SAM" id="Phobius"/>
    </source>
</evidence>
<evidence type="ECO:0000256" key="12">
    <source>
        <dbReference type="ARBA" id="ARBA00023136"/>
    </source>
</evidence>
<evidence type="ECO:0000256" key="10">
    <source>
        <dbReference type="ARBA" id="ARBA00022989"/>
    </source>
</evidence>
<dbReference type="Gene3D" id="3.40.50.2300">
    <property type="match status" value="1"/>
</dbReference>
<evidence type="ECO:0000256" key="5">
    <source>
        <dbReference type="ARBA" id="ARBA00022679"/>
    </source>
</evidence>
<evidence type="ECO:0000256" key="15">
    <source>
        <dbReference type="SAM" id="MobiDB-lite"/>
    </source>
</evidence>
<evidence type="ECO:0000256" key="13">
    <source>
        <dbReference type="ARBA" id="ARBA00023180"/>
    </source>
</evidence>
<dbReference type="EC" id="2.7.13.3" evidence="3"/>
<dbReference type="Gene3D" id="3.30.565.10">
    <property type="entry name" value="Histidine kinase-like ATPase, C-terminal domain"/>
    <property type="match status" value="1"/>
</dbReference>
<dbReference type="OrthoDB" id="60033at2759"/>
<dbReference type="RefSeq" id="XP_001645735.1">
    <property type="nucleotide sequence ID" value="XM_001645685.1"/>
</dbReference>
<evidence type="ECO:0000256" key="8">
    <source>
        <dbReference type="ARBA" id="ARBA00022777"/>
    </source>
</evidence>
<feature type="modified residue" description="4-aspartylphosphate" evidence="14">
    <location>
        <position position="973"/>
    </location>
</feature>
<dbReference type="InterPro" id="IPR004358">
    <property type="entry name" value="Sig_transdc_His_kin-like_C"/>
</dbReference>
<keyword evidence="7" id="KW-0547">Nucleotide-binding</keyword>
<name>A7TIT5_VANPO</name>
<dbReference type="GO" id="GO:0007234">
    <property type="term" value="P:osmosensory signaling via phosphorelay pathway"/>
    <property type="evidence" value="ECO:0007669"/>
    <property type="project" value="UniProtKB-ARBA"/>
</dbReference>
<dbReference type="Proteomes" id="UP000000267">
    <property type="component" value="Unassembled WGS sequence"/>
</dbReference>
<dbReference type="Pfam" id="PF00072">
    <property type="entry name" value="Response_reg"/>
    <property type="match status" value="1"/>
</dbReference>
<dbReference type="GO" id="GO:0005886">
    <property type="term" value="C:plasma membrane"/>
    <property type="evidence" value="ECO:0007669"/>
    <property type="project" value="TreeGrafter"/>
</dbReference>
<dbReference type="OMA" id="MRTHNEM"/>
<gene>
    <name evidence="19" type="ORF">Kpol_1043p68</name>
</gene>
<dbReference type="InterPro" id="IPR005467">
    <property type="entry name" value="His_kinase_dom"/>
</dbReference>
<feature type="compositionally biased region" description="Polar residues" evidence="15">
    <location>
        <begin position="892"/>
        <end position="902"/>
    </location>
</feature>
<dbReference type="FunFam" id="3.40.50.2300:FF:000289">
    <property type="entry name" value="Osmosensing histidine protein kinase SLN1"/>
    <property type="match status" value="1"/>
</dbReference>
<dbReference type="SMART" id="SM00387">
    <property type="entry name" value="HATPase_c"/>
    <property type="match status" value="1"/>
</dbReference>
<protein>
    <recommendedName>
        <fullName evidence="3">histidine kinase</fullName>
        <ecNumber evidence="3">2.7.13.3</ecNumber>
    </recommendedName>
</protein>
<keyword evidence="6 16" id="KW-0812">Transmembrane</keyword>
<dbReference type="InterPro" id="IPR011006">
    <property type="entry name" value="CheY-like_superfamily"/>
</dbReference>
<comment type="catalytic activity">
    <reaction evidence="1">
        <text>ATP + protein L-histidine = ADP + protein N-phospho-L-histidine.</text>
        <dbReference type="EC" id="2.7.13.3"/>
    </reaction>
</comment>
<feature type="domain" description="Histidine kinase" evidence="17">
    <location>
        <begin position="519"/>
        <end position="829"/>
    </location>
</feature>
<dbReference type="InterPro" id="IPR001789">
    <property type="entry name" value="Sig_transdc_resp-reg_receiver"/>
</dbReference>
<keyword evidence="4 14" id="KW-0597">Phosphoprotein</keyword>
<dbReference type="GO" id="GO:0005524">
    <property type="term" value="F:ATP binding"/>
    <property type="evidence" value="ECO:0007669"/>
    <property type="project" value="UniProtKB-KW"/>
</dbReference>
<dbReference type="eggNOG" id="KOG0519">
    <property type="taxonomic scope" value="Eukaryota"/>
</dbReference>
<feature type="compositionally biased region" description="Basic and acidic residues" evidence="15">
    <location>
        <begin position="879"/>
        <end position="891"/>
    </location>
</feature>
<keyword evidence="12 16" id="KW-0472">Membrane</keyword>
<feature type="region of interest" description="Disordered" evidence="15">
    <location>
        <begin position="374"/>
        <end position="405"/>
    </location>
</feature>
<dbReference type="PANTHER" id="PTHR43047">
    <property type="entry name" value="TWO-COMPONENT HISTIDINE PROTEIN KINASE"/>
    <property type="match status" value="1"/>
</dbReference>
<keyword evidence="5" id="KW-0808">Transferase</keyword>
<dbReference type="Pfam" id="PF00512">
    <property type="entry name" value="HisKA"/>
    <property type="match status" value="1"/>
</dbReference>
<proteinExistence type="predicted"/>
<evidence type="ECO:0000256" key="2">
    <source>
        <dbReference type="ARBA" id="ARBA00004370"/>
    </source>
</evidence>